<dbReference type="Proteomes" id="UP000318093">
    <property type="component" value="Unassembled WGS sequence"/>
</dbReference>
<sequence length="106" mass="11988">RGEPIPLPDALIKDLLPSGDFHLQEERRLCYVGMTRAKRDLYLTSARDYGGARPRKVSRFVLEALDLPQADEETFRASVVQAVERHAPPVDLHPQLELVRTDGQIV</sequence>
<protein>
    <recommendedName>
        <fullName evidence="5">UvrD-like helicase C-terminal domain-containing protein</fullName>
    </recommendedName>
</protein>
<dbReference type="Pfam" id="PF13361">
    <property type="entry name" value="UvrD_C"/>
    <property type="match status" value="1"/>
</dbReference>
<evidence type="ECO:0000259" key="5">
    <source>
        <dbReference type="Pfam" id="PF13361"/>
    </source>
</evidence>
<organism evidence="6 7">
    <name type="scientific">Candidatus Segetimicrobium genomatis</name>
    <dbReference type="NCBI Taxonomy" id="2569760"/>
    <lineage>
        <taxon>Bacteria</taxon>
        <taxon>Bacillati</taxon>
        <taxon>Candidatus Sysuimicrobiota</taxon>
        <taxon>Candidatus Sysuimicrobiia</taxon>
        <taxon>Candidatus Sysuimicrobiales</taxon>
        <taxon>Candidatus Segetimicrobiaceae</taxon>
        <taxon>Candidatus Segetimicrobium</taxon>
    </lineage>
</organism>
<dbReference type="SUPFAM" id="SSF52540">
    <property type="entry name" value="P-loop containing nucleoside triphosphate hydrolases"/>
    <property type="match status" value="1"/>
</dbReference>
<name>A0A537JBE2_9BACT</name>
<feature type="non-terminal residue" evidence="6">
    <location>
        <position position="1"/>
    </location>
</feature>
<reference evidence="6 7" key="1">
    <citation type="journal article" date="2019" name="Nat. Microbiol.">
        <title>Mediterranean grassland soil C-N compound turnover is dependent on rainfall and depth, and is mediated by genomically divergent microorganisms.</title>
        <authorList>
            <person name="Diamond S."/>
            <person name="Andeer P.F."/>
            <person name="Li Z."/>
            <person name="Crits-Christoph A."/>
            <person name="Burstein D."/>
            <person name="Anantharaman K."/>
            <person name="Lane K.R."/>
            <person name="Thomas B.C."/>
            <person name="Pan C."/>
            <person name="Northen T.R."/>
            <person name="Banfield J.F."/>
        </authorList>
    </citation>
    <scope>NUCLEOTIDE SEQUENCE [LARGE SCALE GENOMIC DNA]</scope>
    <source>
        <strain evidence="6">NP_6</strain>
    </source>
</reference>
<feature type="domain" description="UvrD-like helicase C-terminal" evidence="5">
    <location>
        <begin position="22"/>
        <end position="47"/>
    </location>
</feature>
<dbReference type="AlphaFoldDB" id="A0A537JBE2"/>
<keyword evidence="3" id="KW-0347">Helicase</keyword>
<evidence type="ECO:0000313" key="6">
    <source>
        <dbReference type="EMBL" id="TMI80877.1"/>
    </source>
</evidence>
<evidence type="ECO:0000256" key="4">
    <source>
        <dbReference type="ARBA" id="ARBA00022840"/>
    </source>
</evidence>
<comment type="caution">
    <text evidence="6">The sequence shown here is derived from an EMBL/GenBank/DDBJ whole genome shotgun (WGS) entry which is preliminary data.</text>
</comment>
<dbReference type="GO" id="GO:0004386">
    <property type="term" value="F:helicase activity"/>
    <property type="evidence" value="ECO:0007669"/>
    <property type="project" value="UniProtKB-KW"/>
</dbReference>
<keyword evidence="2" id="KW-0378">Hydrolase</keyword>
<dbReference type="Gene3D" id="3.40.50.300">
    <property type="entry name" value="P-loop containing nucleotide triphosphate hydrolases"/>
    <property type="match status" value="1"/>
</dbReference>
<dbReference type="GO" id="GO:0016787">
    <property type="term" value="F:hydrolase activity"/>
    <property type="evidence" value="ECO:0007669"/>
    <property type="project" value="UniProtKB-KW"/>
</dbReference>
<evidence type="ECO:0000256" key="1">
    <source>
        <dbReference type="ARBA" id="ARBA00022741"/>
    </source>
</evidence>
<accession>A0A537JBE2</accession>
<gene>
    <name evidence="6" type="ORF">E6H03_07630</name>
</gene>
<keyword evidence="1" id="KW-0547">Nucleotide-binding</keyword>
<dbReference type="InterPro" id="IPR027417">
    <property type="entry name" value="P-loop_NTPase"/>
</dbReference>
<keyword evidence="4" id="KW-0067">ATP-binding</keyword>
<dbReference type="GO" id="GO:0005524">
    <property type="term" value="F:ATP binding"/>
    <property type="evidence" value="ECO:0007669"/>
    <property type="project" value="UniProtKB-KW"/>
</dbReference>
<proteinExistence type="predicted"/>
<dbReference type="InterPro" id="IPR014017">
    <property type="entry name" value="DNA_helicase_UvrD-like_C"/>
</dbReference>
<evidence type="ECO:0000256" key="2">
    <source>
        <dbReference type="ARBA" id="ARBA00022801"/>
    </source>
</evidence>
<feature type="non-terminal residue" evidence="6">
    <location>
        <position position="106"/>
    </location>
</feature>
<dbReference type="EMBL" id="VBAN01000232">
    <property type="protein sequence ID" value="TMI80877.1"/>
    <property type="molecule type" value="Genomic_DNA"/>
</dbReference>
<evidence type="ECO:0000313" key="7">
    <source>
        <dbReference type="Proteomes" id="UP000318093"/>
    </source>
</evidence>
<evidence type="ECO:0000256" key="3">
    <source>
        <dbReference type="ARBA" id="ARBA00022806"/>
    </source>
</evidence>